<dbReference type="GO" id="GO:0045892">
    <property type="term" value="P:negative regulation of DNA-templated transcription"/>
    <property type="evidence" value="ECO:0007669"/>
    <property type="project" value="TreeGrafter"/>
</dbReference>
<keyword evidence="1" id="KW-0805">Transcription regulation</keyword>
<dbReference type="AlphaFoldDB" id="A0A098AXY7"/>
<name>A0A098AXY7_DESHA</name>
<dbReference type="RefSeq" id="WP_005808936.1">
    <property type="nucleotide sequence ID" value="NZ_CABKQQ010000016.1"/>
</dbReference>
<dbReference type="PROSITE" id="PS50949">
    <property type="entry name" value="HTH_GNTR"/>
    <property type="match status" value="1"/>
</dbReference>
<dbReference type="GO" id="GO:0003700">
    <property type="term" value="F:DNA-binding transcription factor activity"/>
    <property type="evidence" value="ECO:0007669"/>
    <property type="project" value="InterPro"/>
</dbReference>
<dbReference type="PATRIC" id="fig|49338.4.peg.1712"/>
<evidence type="ECO:0000259" key="4">
    <source>
        <dbReference type="PROSITE" id="PS50949"/>
    </source>
</evidence>
<evidence type="ECO:0000256" key="1">
    <source>
        <dbReference type="ARBA" id="ARBA00023015"/>
    </source>
</evidence>
<evidence type="ECO:0000256" key="3">
    <source>
        <dbReference type="ARBA" id="ARBA00023163"/>
    </source>
</evidence>
<dbReference type="InterPro" id="IPR036390">
    <property type="entry name" value="WH_DNA-bd_sf"/>
</dbReference>
<dbReference type="InterPro" id="IPR000524">
    <property type="entry name" value="Tscrpt_reg_HTH_GntR"/>
</dbReference>
<dbReference type="Gene3D" id="1.10.10.10">
    <property type="entry name" value="Winged helix-like DNA-binding domain superfamily/Winged helix DNA-binding domain"/>
    <property type="match status" value="1"/>
</dbReference>
<gene>
    <name evidence="5" type="ORF">DPCES_1592</name>
</gene>
<accession>A0A098AXY7</accession>
<dbReference type="SUPFAM" id="SSF64288">
    <property type="entry name" value="Chorismate lyase-like"/>
    <property type="match status" value="1"/>
</dbReference>
<keyword evidence="3" id="KW-0804">Transcription</keyword>
<feature type="domain" description="HTH gntR-type" evidence="4">
    <location>
        <begin position="8"/>
        <end position="76"/>
    </location>
</feature>
<dbReference type="CDD" id="cd07377">
    <property type="entry name" value="WHTH_GntR"/>
    <property type="match status" value="1"/>
</dbReference>
<evidence type="ECO:0000256" key="2">
    <source>
        <dbReference type="ARBA" id="ARBA00023125"/>
    </source>
</evidence>
<dbReference type="InterPro" id="IPR050679">
    <property type="entry name" value="Bact_HTH_transcr_reg"/>
</dbReference>
<evidence type="ECO:0000313" key="5">
    <source>
        <dbReference type="EMBL" id="CDX01479.1"/>
    </source>
</evidence>
<organism evidence="5">
    <name type="scientific">Desulfitobacterium hafniense</name>
    <name type="common">Desulfitobacterium frappieri</name>
    <dbReference type="NCBI Taxonomy" id="49338"/>
    <lineage>
        <taxon>Bacteria</taxon>
        <taxon>Bacillati</taxon>
        <taxon>Bacillota</taxon>
        <taxon>Clostridia</taxon>
        <taxon>Eubacteriales</taxon>
        <taxon>Desulfitobacteriaceae</taxon>
        <taxon>Desulfitobacterium</taxon>
    </lineage>
</organism>
<dbReference type="Pfam" id="PF00392">
    <property type="entry name" value="GntR"/>
    <property type="match status" value="1"/>
</dbReference>
<dbReference type="InterPro" id="IPR011663">
    <property type="entry name" value="UTRA"/>
</dbReference>
<dbReference type="InterPro" id="IPR036388">
    <property type="entry name" value="WH-like_DNA-bd_sf"/>
</dbReference>
<dbReference type="EMBL" id="LK996017">
    <property type="protein sequence ID" value="CDX01479.1"/>
    <property type="molecule type" value="Genomic_DNA"/>
</dbReference>
<dbReference type="PANTHER" id="PTHR44846">
    <property type="entry name" value="MANNOSYL-D-GLYCERATE TRANSPORT/METABOLISM SYSTEM REPRESSOR MNGR-RELATED"/>
    <property type="match status" value="1"/>
</dbReference>
<dbReference type="GO" id="GO:0003677">
    <property type="term" value="F:DNA binding"/>
    <property type="evidence" value="ECO:0007669"/>
    <property type="project" value="UniProtKB-KW"/>
</dbReference>
<dbReference type="PANTHER" id="PTHR44846:SF1">
    <property type="entry name" value="MANNOSYL-D-GLYCERATE TRANSPORT_METABOLISM SYSTEM REPRESSOR MNGR-RELATED"/>
    <property type="match status" value="1"/>
</dbReference>
<protein>
    <submittedName>
        <fullName evidence="5">Transcriptional regulator, GntR</fullName>
    </submittedName>
</protein>
<dbReference type="SMART" id="SM00866">
    <property type="entry name" value="UTRA"/>
    <property type="match status" value="1"/>
</dbReference>
<proteinExistence type="predicted"/>
<dbReference type="SMART" id="SM00345">
    <property type="entry name" value="HTH_GNTR"/>
    <property type="match status" value="1"/>
</dbReference>
<sequence>MKTRESFVPVYFQLAEDLKEKILAGELKPGDALPSETQLGEQYGISKMTVRNGLRLLAQEGLIESFRGKGSFVAHPNLSELILNLAEHGSENPQDYDSKLLAINVIAAEDGVALRLQIKPGTKLIQFRRLLLIDGEPVAVENRYLTYQRGQPLVEQEIKYADFPEAVARHTGIITEGNQVTISAVSLHQAEADLLEASSGIPALKVEQLVYGRQNTPLGLSIMICHGEKYHLIASTRSFFG</sequence>
<keyword evidence="2" id="KW-0238">DNA-binding</keyword>
<dbReference type="SUPFAM" id="SSF46785">
    <property type="entry name" value="Winged helix' DNA-binding domain"/>
    <property type="match status" value="1"/>
</dbReference>
<dbReference type="PRINTS" id="PR00035">
    <property type="entry name" value="HTHGNTR"/>
</dbReference>
<dbReference type="Pfam" id="PF07702">
    <property type="entry name" value="UTRA"/>
    <property type="match status" value="1"/>
</dbReference>
<reference evidence="5" key="1">
    <citation type="submission" date="2014-07" db="EMBL/GenBank/DDBJ databases">
        <authorList>
            <person name="Hornung V.Bastian."/>
        </authorList>
    </citation>
    <scope>NUCLEOTIDE SEQUENCE</scope>
    <source>
        <strain evidence="5">PCE-S</strain>
    </source>
</reference>
<dbReference type="InterPro" id="IPR028978">
    <property type="entry name" value="Chorismate_lyase_/UTRA_dom_sf"/>
</dbReference>
<dbReference type="Gene3D" id="3.40.1410.10">
    <property type="entry name" value="Chorismate lyase-like"/>
    <property type="match status" value="1"/>
</dbReference>